<feature type="binding site" evidence="10">
    <location>
        <position position="200"/>
    </location>
    <ligand>
        <name>UDP-N-acetyl-alpha-D-glucosamine</name>
        <dbReference type="ChEBI" id="CHEBI:57705"/>
    </ligand>
</feature>
<dbReference type="PANTHER" id="PTHR21015">
    <property type="entry name" value="UDP-N-ACETYLGLUCOSAMINE--N-ACETYLMURAMYL-(PENTAPEPTIDE) PYROPHOSPHORYL-UNDECAPRENOL N-ACETYLGLUCOSAMINE TRANSFERASE 1"/>
    <property type="match status" value="1"/>
</dbReference>
<evidence type="ECO:0000256" key="8">
    <source>
        <dbReference type="ARBA" id="ARBA00023306"/>
    </source>
</evidence>
<dbReference type="GO" id="GO:0071555">
    <property type="term" value="P:cell wall organization"/>
    <property type="evidence" value="ECO:0007669"/>
    <property type="project" value="UniProtKB-KW"/>
</dbReference>
<comment type="caution">
    <text evidence="13">The sequence shown here is derived from an EMBL/GenBank/DDBJ whole genome shotgun (WGS) entry which is preliminary data.</text>
</comment>
<evidence type="ECO:0000256" key="4">
    <source>
        <dbReference type="ARBA" id="ARBA00022679"/>
    </source>
</evidence>
<keyword evidence="2 10" id="KW-0132">Cell division</keyword>
<feature type="domain" description="Glycosyl transferase family 28 C-terminal" evidence="12">
    <location>
        <begin position="193"/>
        <end position="354"/>
    </location>
</feature>
<reference evidence="13" key="1">
    <citation type="submission" date="2018-09" db="EMBL/GenBank/DDBJ databases">
        <title>Murine metabolic-syndrome-specific gut microbial biobank.</title>
        <authorList>
            <person name="Liu C."/>
        </authorList>
    </citation>
    <scope>NUCLEOTIDE SEQUENCE</scope>
    <source>
        <strain evidence="13">D42-62</strain>
    </source>
</reference>
<dbReference type="NCBIfam" id="NF009102">
    <property type="entry name" value="PRK12446.1"/>
    <property type="match status" value="1"/>
</dbReference>
<keyword evidence="7 10" id="KW-0472">Membrane</keyword>
<dbReference type="GO" id="GO:0051301">
    <property type="term" value="P:cell division"/>
    <property type="evidence" value="ECO:0007669"/>
    <property type="project" value="UniProtKB-KW"/>
</dbReference>
<evidence type="ECO:0000256" key="9">
    <source>
        <dbReference type="ARBA" id="ARBA00023316"/>
    </source>
</evidence>
<dbReference type="EMBL" id="QZDT01000032">
    <property type="protein sequence ID" value="NBJ94213.1"/>
    <property type="molecule type" value="Genomic_DNA"/>
</dbReference>
<feature type="domain" description="Glycosyltransferase family 28 N-terminal" evidence="11">
    <location>
        <begin position="10"/>
        <end position="146"/>
    </location>
</feature>
<keyword evidence="5 10" id="KW-0133">Cell shape</keyword>
<evidence type="ECO:0000256" key="7">
    <source>
        <dbReference type="ARBA" id="ARBA00023136"/>
    </source>
</evidence>
<evidence type="ECO:0000256" key="1">
    <source>
        <dbReference type="ARBA" id="ARBA00022475"/>
    </source>
</evidence>
<evidence type="ECO:0000256" key="2">
    <source>
        <dbReference type="ARBA" id="ARBA00022618"/>
    </source>
</evidence>
<evidence type="ECO:0000256" key="6">
    <source>
        <dbReference type="ARBA" id="ARBA00022984"/>
    </source>
</evidence>
<organism evidence="13 14">
    <name type="scientific">Parablautia muri</name>
    <dbReference type="NCBI Taxonomy" id="2320879"/>
    <lineage>
        <taxon>Bacteria</taxon>
        <taxon>Bacillati</taxon>
        <taxon>Bacillota</taxon>
        <taxon>Clostridia</taxon>
        <taxon>Lachnospirales</taxon>
        <taxon>Lachnospiraceae</taxon>
        <taxon>Parablautia</taxon>
    </lineage>
</organism>
<dbReference type="GO" id="GO:0005886">
    <property type="term" value="C:plasma membrane"/>
    <property type="evidence" value="ECO:0007669"/>
    <property type="project" value="UniProtKB-SubCell"/>
</dbReference>
<dbReference type="PANTHER" id="PTHR21015:SF27">
    <property type="entry name" value="UDP-N-ACETYLGLUCOSAMINE--N-ACETYLMURAMYL-(PENTAPEPTIDE) PYROPHOSPHORYL-UNDECAPRENOL N-ACETYLGLUCOSAMINE TRANSFERASE"/>
    <property type="match status" value="1"/>
</dbReference>
<feature type="binding site" evidence="10">
    <location>
        <begin position="17"/>
        <end position="19"/>
    </location>
    <ligand>
        <name>UDP-N-acetyl-alpha-D-glucosamine</name>
        <dbReference type="ChEBI" id="CHEBI:57705"/>
    </ligand>
</feature>
<evidence type="ECO:0000256" key="3">
    <source>
        <dbReference type="ARBA" id="ARBA00022676"/>
    </source>
</evidence>
<comment type="catalytic activity">
    <reaction evidence="10">
        <text>di-trans,octa-cis-undecaprenyl diphospho-N-acetyl-alpha-D-muramoyl-L-alanyl-D-glutamyl-meso-2,6-diaminopimeloyl-D-alanyl-D-alanine + UDP-N-acetyl-alpha-D-glucosamine = di-trans,octa-cis-undecaprenyl diphospho-[N-acetyl-alpha-D-glucosaminyl-(1-&gt;4)]-N-acetyl-alpha-D-muramoyl-L-alanyl-D-glutamyl-meso-2,6-diaminopimeloyl-D-alanyl-D-alanine + UDP + H(+)</text>
        <dbReference type="Rhea" id="RHEA:31227"/>
        <dbReference type="ChEBI" id="CHEBI:15378"/>
        <dbReference type="ChEBI" id="CHEBI:57705"/>
        <dbReference type="ChEBI" id="CHEBI:58223"/>
        <dbReference type="ChEBI" id="CHEBI:61387"/>
        <dbReference type="ChEBI" id="CHEBI:61388"/>
        <dbReference type="EC" id="2.4.1.227"/>
    </reaction>
</comment>
<dbReference type="Pfam" id="PF03033">
    <property type="entry name" value="Glyco_transf_28"/>
    <property type="match status" value="1"/>
</dbReference>
<dbReference type="RefSeq" id="WP_160561249.1">
    <property type="nucleotide sequence ID" value="NZ_QZDT01000032.1"/>
</dbReference>
<keyword evidence="1 10" id="KW-1003">Cell membrane</keyword>
<feature type="binding site" evidence="10">
    <location>
        <position position="295"/>
    </location>
    <ligand>
        <name>UDP-N-acetyl-alpha-D-glucosamine</name>
        <dbReference type="ChEBI" id="CHEBI:57705"/>
    </ligand>
</feature>
<keyword evidence="4 10" id="KW-0808">Transferase</keyword>
<keyword evidence="3 10" id="KW-0328">Glycosyltransferase</keyword>
<evidence type="ECO:0000259" key="12">
    <source>
        <dbReference type="Pfam" id="PF04101"/>
    </source>
</evidence>
<evidence type="ECO:0000259" key="11">
    <source>
        <dbReference type="Pfam" id="PF03033"/>
    </source>
</evidence>
<dbReference type="OrthoDB" id="9808936at2"/>
<dbReference type="GO" id="GO:0008360">
    <property type="term" value="P:regulation of cell shape"/>
    <property type="evidence" value="ECO:0007669"/>
    <property type="project" value="UniProtKB-KW"/>
</dbReference>
<dbReference type="Gene3D" id="3.40.50.2000">
    <property type="entry name" value="Glycogen Phosphorylase B"/>
    <property type="match status" value="2"/>
</dbReference>
<dbReference type="GO" id="GO:0005975">
    <property type="term" value="P:carbohydrate metabolic process"/>
    <property type="evidence" value="ECO:0007669"/>
    <property type="project" value="InterPro"/>
</dbReference>
<dbReference type="InterPro" id="IPR006009">
    <property type="entry name" value="GlcNAc_MurG"/>
</dbReference>
<dbReference type="AlphaFoldDB" id="A0A9X5BI59"/>
<dbReference type="EC" id="2.4.1.227" evidence="10"/>
<evidence type="ECO:0000313" key="14">
    <source>
        <dbReference type="Proteomes" id="UP001154420"/>
    </source>
</evidence>
<name>A0A9X5BI59_9FIRM</name>
<dbReference type="NCBIfam" id="TIGR01133">
    <property type="entry name" value="murG"/>
    <property type="match status" value="1"/>
</dbReference>
<proteinExistence type="inferred from homology"/>
<protein>
    <recommendedName>
        <fullName evidence="10">UDP-N-acetylglucosamine--N-acetylmuramyl-(pentapeptide) pyrophosphoryl-undecaprenol N-acetylglucosamine transferase</fullName>
        <ecNumber evidence="10">2.4.1.227</ecNumber>
    </recommendedName>
    <alternativeName>
        <fullName evidence="10">Undecaprenyl-PP-MurNAc-pentapeptide-UDPGlcNAc GlcNAc transferase</fullName>
    </alternativeName>
</protein>
<feature type="binding site" evidence="10">
    <location>
        <position position="170"/>
    </location>
    <ligand>
        <name>UDP-N-acetyl-alpha-D-glucosamine</name>
        <dbReference type="ChEBI" id="CHEBI:57705"/>
    </ligand>
</feature>
<dbReference type="CDD" id="cd03785">
    <property type="entry name" value="GT28_MurG"/>
    <property type="match status" value="1"/>
</dbReference>
<dbReference type="SUPFAM" id="SSF53756">
    <property type="entry name" value="UDP-Glycosyltransferase/glycogen phosphorylase"/>
    <property type="match status" value="1"/>
</dbReference>
<evidence type="ECO:0000313" key="13">
    <source>
        <dbReference type="EMBL" id="NBJ94213.1"/>
    </source>
</evidence>
<keyword evidence="9 10" id="KW-0961">Cell wall biogenesis/degradation</keyword>
<accession>A0A9X5BI59</accession>
<dbReference type="HAMAP" id="MF_00033">
    <property type="entry name" value="MurG"/>
    <property type="match status" value="1"/>
</dbReference>
<dbReference type="Pfam" id="PF04101">
    <property type="entry name" value="Glyco_tran_28_C"/>
    <property type="match status" value="1"/>
</dbReference>
<keyword evidence="6 10" id="KW-0573">Peptidoglycan synthesis</keyword>
<comment type="pathway">
    <text evidence="10">Cell wall biogenesis; peptidoglycan biosynthesis.</text>
</comment>
<dbReference type="InterPro" id="IPR007235">
    <property type="entry name" value="Glyco_trans_28_C"/>
</dbReference>
<keyword evidence="8 10" id="KW-0131">Cell cycle</keyword>
<keyword evidence="14" id="KW-1185">Reference proteome</keyword>
<comment type="similarity">
    <text evidence="10">Belongs to the glycosyltransferase 28 family. MurG subfamily.</text>
</comment>
<gene>
    <name evidence="10" type="primary">murG</name>
    <name evidence="13" type="ORF">D5281_16875</name>
</gene>
<comment type="caution">
    <text evidence="10">Lacks conserved residue(s) required for the propagation of feature annotation.</text>
</comment>
<comment type="subcellular location">
    <subcellularLocation>
        <location evidence="10">Cell membrane</location>
        <topology evidence="10">Peripheral membrane protein</topology>
        <orientation evidence="10">Cytoplasmic side</orientation>
    </subcellularLocation>
</comment>
<comment type="function">
    <text evidence="10">Cell wall formation. Catalyzes the transfer of a GlcNAc subunit on undecaprenyl-pyrophosphoryl-MurNAc-pentapeptide (lipid intermediate I) to form undecaprenyl-pyrophosphoryl-MurNAc-(pentapeptide)GlcNAc (lipid intermediate II).</text>
</comment>
<dbReference type="GO" id="GO:0009252">
    <property type="term" value="P:peptidoglycan biosynthetic process"/>
    <property type="evidence" value="ECO:0007669"/>
    <property type="project" value="UniProtKB-UniRule"/>
</dbReference>
<dbReference type="GO" id="GO:0050511">
    <property type="term" value="F:undecaprenyldiphospho-muramoylpentapeptide beta-N-acetylglucosaminyltransferase activity"/>
    <property type="evidence" value="ECO:0007669"/>
    <property type="project" value="UniProtKB-UniRule"/>
</dbReference>
<evidence type="ECO:0000256" key="10">
    <source>
        <dbReference type="HAMAP-Rule" id="MF_00033"/>
    </source>
</evidence>
<dbReference type="Proteomes" id="UP001154420">
    <property type="component" value="Unassembled WGS sequence"/>
</dbReference>
<dbReference type="InterPro" id="IPR004276">
    <property type="entry name" value="GlycoTrans_28_N"/>
</dbReference>
<evidence type="ECO:0000256" key="5">
    <source>
        <dbReference type="ARBA" id="ARBA00022960"/>
    </source>
</evidence>
<sequence>MGNLNSTKKIVLTGGGTAGHVTPNIALLPSLRDAGYEISYIGSYDGIEKKLITDFDIPYYGIATGKFRRYLDIKNITDPFRVIKGLGEARKYLKKINPDVVFSKGGFVSVPVVRAAASLHIPCIIHESDMTPGLANKLCIPVAEKVCCNFPETMTMLPKEKAVLTGSPIREELTKGDKIAALDMCGFTANKPVILVIGGSLGAASINKAVREALPKLLTDFQVIHICGKDKIDNMLLHMEGYVQFEYVKAELKDMFALAELVISRAGANSICELLALKKPNLLIPLSANSSRGDQILNAKSFESQGFSMVLDDDNLSPGLLAEKVMELYFTRQTYLDAMGKSNLLASIKSIMKLIEDAAAKE</sequence>